<feature type="transmembrane region" description="Helical" evidence="7">
    <location>
        <begin position="177"/>
        <end position="199"/>
    </location>
</feature>
<dbReference type="HOGENOM" id="CLU_048470_0_0_1"/>
<dbReference type="KEGG" id="pno:SNOG_12436"/>
<evidence type="ECO:0000256" key="1">
    <source>
        <dbReference type="ARBA" id="ARBA00004141"/>
    </source>
</evidence>
<dbReference type="AlphaFoldDB" id="Q0U728"/>
<feature type="domain" description="Rhodopsin" evidence="8">
    <location>
        <begin position="5"/>
        <end position="203"/>
    </location>
</feature>
<evidence type="ECO:0000256" key="4">
    <source>
        <dbReference type="ARBA" id="ARBA00023136"/>
    </source>
</evidence>
<feature type="transmembrane region" description="Helical" evidence="7">
    <location>
        <begin position="6"/>
        <end position="28"/>
    </location>
</feature>
<dbReference type="InParanoid" id="Q0U728"/>
<gene>
    <name evidence="9" type="ORF">SNOG_12436</name>
</gene>
<reference evidence="10" key="1">
    <citation type="journal article" date="2007" name="Plant Cell">
        <title>Dothideomycete-plant interactions illuminated by genome sequencing and EST analysis of the wheat pathogen Stagonospora nodorum.</title>
        <authorList>
            <person name="Hane J.K."/>
            <person name="Lowe R.G."/>
            <person name="Solomon P.S."/>
            <person name="Tan K.C."/>
            <person name="Schoch C.L."/>
            <person name="Spatafora J.W."/>
            <person name="Crous P.W."/>
            <person name="Kodira C."/>
            <person name="Birren B.W."/>
            <person name="Galagan J.E."/>
            <person name="Torriani S.F."/>
            <person name="McDonald B.A."/>
            <person name="Oliver R.P."/>
        </authorList>
    </citation>
    <scope>NUCLEOTIDE SEQUENCE [LARGE SCALE GENOMIC DNA]</scope>
    <source>
        <strain evidence="10">SN15 / ATCC MYA-4574 / FGSC 10173</strain>
    </source>
</reference>
<dbReference type="GeneID" id="5979568"/>
<name>Q0U728_PHANO</name>
<keyword evidence="3 7" id="KW-1133">Transmembrane helix</keyword>
<dbReference type="Proteomes" id="UP000001055">
    <property type="component" value="Unassembled WGS sequence"/>
</dbReference>
<feature type="transmembrane region" description="Helical" evidence="7">
    <location>
        <begin position="137"/>
        <end position="157"/>
    </location>
</feature>
<dbReference type="Pfam" id="PF20684">
    <property type="entry name" value="Fung_rhodopsin"/>
    <property type="match status" value="1"/>
</dbReference>
<dbReference type="GO" id="GO:0016020">
    <property type="term" value="C:membrane"/>
    <property type="evidence" value="ECO:0007669"/>
    <property type="project" value="UniProtKB-SubCell"/>
</dbReference>
<dbReference type="InterPro" id="IPR049326">
    <property type="entry name" value="Rhodopsin_dom_fungi"/>
</dbReference>
<feature type="transmembrane region" description="Helical" evidence="7">
    <location>
        <begin position="49"/>
        <end position="70"/>
    </location>
</feature>
<keyword evidence="2 7" id="KW-0812">Transmembrane</keyword>
<evidence type="ECO:0000313" key="10">
    <source>
        <dbReference type="Proteomes" id="UP000001055"/>
    </source>
</evidence>
<evidence type="ECO:0000256" key="6">
    <source>
        <dbReference type="SAM" id="MobiDB-lite"/>
    </source>
</evidence>
<evidence type="ECO:0000259" key="8">
    <source>
        <dbReference type="Pfam" id="PF20684"/>
    </source>
</evidence>
<feature type="transmembrane region" description="Helical" evidence="7">
    <location>
        <begin position="110"/>
        <end position="130"/>
    </location>
</feature>
<dbReference type="PANTHER" id="PTHR33048">
    <property type="entry name" value="PTH11-LIKE INTEGRAL MEMBRANE PROTEIN (AFU_ORTHOLOGUE AFUA_5G11245)"/>
    <property type="match status" value="1"/>
</dbReference>
<keyword evidence="4 7" id="KW-0472">Membrane</keyword>
<comment type="subcellular location">
    <subcellularLocation>
        <location evidence="1">Membrane</location>
        <topology evidence="1">Multi-pass membrane protein</topology>
    </subcellularLocation>
</comment>
<dbReference type="EMBL" id="CH445346">
    <property type="protein sequence ID" value="EAT80249.2"/>
    <property type="molecule type" value="Genomic_DNA"/>
</dbReference>
<evidence type="ECO:0000256" key="5">
    <source>
        <dbReference type="ARBA" id="ARBA00038359"/>
    </source>
</evidence>
<evidence type="ECO:0000256" key="7">
    <source>
        <dbReference type="SAM" id="Phobius"/>
    </source>
</evidence>
<sequence length="353" mass="39185">MDQHIYVTNAAYCISATFIKLAILFQFLRLFAETAASTSTAQYRLARRVTVGLITISSLWGFAFSMLALFPCQPINKEWHPRKPGKCIGWGSKDPDMFFPMFAGHSASNMVLDMFVLLLPIPFLGMLRLAGKSRAGLITLFSLGLIVCALSVGRLISLSVNRAGTIPIIDMPYHTPLIYVFSVLEVNVAIIAASIPIFWPVIANMATNKIWVVNEIESGEPSFSTNGEIDLADQGPWTKLEDSKDDYGSKANRLSVITKTYERPASRTHHGHKPSTASSNGRTMGFETGPRASHESTRNLCRTPTTDRNLSVTQQNSKDWFAEMDRQNTAGSTTTDIRKTDVTPEQIRRMESR</sequence>
<dbReference type="PANTHER" id="PTHR33048:SF47">
    <property type="entry name" value="INTEGRAL MEMBRANE PROTEIN-RELATED"/>
    <property type="match status" value="1"/>
</dbReference>
<proteinExistence type="inferred from homology"/>
<organism evidence="9 10">
    <name type="scientific">Phaeosphaeria nodorum (strain SN15 / ATCC MYA-4574 / FGSC 10173)</name>
    <name type="common">Glume blotch fungus</name>
    <name type="synonym">Parastagonospora nodorum</name>
    <dbReference type="NCBI Taxonomy" id="321614"/>
    <lineage>
        <taxon>Eukaryota</taxon>
        <taxon>Fungi</taxon>
        <taxon>Dikarya</taxon>
        <taxon>Ascomycota</taxon>
        <taxon>Pezizomycotina</taxon>
        <taxon>Dothideomycetes</taxon>
        <taxon>Pleosporomycetidae</taxon>
        <taxon>Pleosporales</taxon>
        <taxon>Pleosporineae</taxon>
        <taxon>Phaeosphaeriaceae</taxon>
        <taxon>Parastagonospora</taxon>
    </lineage>
</organism>
<dbReference type="InterPro" id="IPR052337">
    <property type="entry name" value="SAT4-like"/>
</dbReference>
<evidence type="ECO:0000313" key="9">
    <source>
        <dbReference type="EMBL" id="EAT80249.2"/>
    </source>
</evidence>
<dbReference type="eggNOG" id="ENOG502TAYJ">
    <property type="taxonomic scope" value="Eukaryota"/>
</dbReference>
<dbReference type="RefSeq" id="XP_001802659.1">
    <property type="nucleotide sequence ID" value="XM_001802607.1"/>
</dbReference>
<accession>Q0U728</accession>
<feature type="compositionally biased region" description="Polar residues" evidence="6">
    <location>
        <begin position="298"/>
        <end position="318"/>
    </location>
</feature>
<feature type="compositionally biased region" description="Basic and acidic residues" evidence="6">
    <location>
        <begin position="336"/>
        <end position="353"/>
    </location>
</feature>
<protein>
    <recommendedName>
        <fullName evidence="8">Rhodopsin domain-containing protein</fullName>
    </recommendedName>
</protein>
<dbReference type="VEuPathDB" id="FungiDB:JI435_124360"/>
<comment type="similarity">
    <text evidence="5">Belongs to the SAT4 family.</text>
</comment>
<feature type="region of interest" description="Disordered" evidence="6">
    <location>
        <begin position="260"/>
        <end position="353"/>
    </location>
</feature>
<evidence type="ECO:0000256" key="3">
    <source>
        <dbReference type="ARBA" id="ARBA00022989"/>
    </source>
</evidence>
<evidence type="ECO:0000256" key="2">
    <source>
        <dbReference type="ARBA" id="ARBA00022692"/>
    </source>
</evidence>